<name>A0A1M7Z4L5_9HYPH</name>
<dbReference type="GO" id="GO:0046872">
    <property type="term" value="F:metal ion binding"/>
    <property type="evidence" value="ECO:0007669"/>
    <property type="project" value="UniProtKB-UniRule"/>
</dbReference>
<feature type="binding site" evidence="1">
    <location>
        <position position="641"/>
    </location>
    <ligand>
        <name>Ca(2+)</name>
        <dbReference type="ChEBI" id="CHEBI:29108"/>
    </ligand>
</feature>
<keyword evidence="1" id="KW-0479">Metal-binding</keyword>
<dbReference type="InterPro" id="IPR050819">
    <property type="entry name" value="Tripeptidyl-peptidase_I"/>
</dbReference>
<evidence type="ECO:0000313" key="3">
    <source>
        <dbReference type="EMBL" id="SHO59883.1"/>
    </source>
</evidence>
<evidence type="ECO:0000259" key="2">
    <source>
        <dbReference type="PROSITE" id="PS51695"/>
    </source>
</evidence>
<dbReference type="RefSeq" id="WP_073625271.1">
    <property type="nucleotide sequence ID" value="NZ_FRXO01000001.1"/>
</dbReference>
<organism evidence="3 4">
    <name type="scientific">Pseudoxanthobacter soli DSM 19599</name>
    <dbReference type="NCBI Taxonomy" id="1123029"/>
    <lineage>
        <taxon>Bacteria</taxon>
        <taxon>Pseudomonadati</taxon>
        <taxon>Pseudomonadota</taxon>
        <taxon>Alphaproteobacteria</taxon>
        <taxon>Hyphomicrobiales</taxon>
        <taxon>Segnochrobactraceae</taxon>
        <taxon>Pseudoxanthobacter</taxon>
    </lineage>
</organism>
<evidence type="ECO:0000313" key="4">
    <source>
        <dbReference type="Proteomes" id="UP000186406"/>
    </source>
</evidence>
<feature type="domain" description="Peptidase S53" evidence="2">
    <location>
        <begin position="216"/>
        <end position="661"/>
    </location>
</feature>
<dbReference type="InterPro" id="IPR025193">
    <property type="entry name" value="DUF4114"/>
</dbReference>
<feature type="active site" description="Charge relay system" evidence="1">
    <location>
        <position position="297"/>
    </location>
</feature>
<dbReference type="PANTHER" id="PTHR14218">
    <property type="entry name" value="PROTEASE S8 TRIPEPTIDYL PEPTIDASE I CLN2"/>
    <property type="match status" value="1"/>
</dbReference>
<dbReference type="GO" id="GO:0006508">
    <property type="term" value="P:proteolysis"/>
    <property type="evidence" value="ECO:0007669"/>
    <property type="project" value="UniProtKB-KW"/>
</dbReference>
<keyword evidence="1" id="KW-0645">Protease</keyword>
<dbReference type="EMBL" id="FRXO01000001">
    <property type="protein sequence ID" value="SHO59883.1"/>
    <property type="molecule type" value="Genomic_DNA"/>
</dbReference>
<feature type="binding site" evidence="1">
    <location>
        <position position="639"/>
    </location>
    <ligand>
        <name>Ca(2+)</name>
        <dbReference type="ChEBI" id="CHEBI:29108"/>
    </ligand>
</feature>
<keyword evidence="4" id="KW-1185">Reference proteome</keyword>
<gene>
    <name evidence="3" type="ORF">SAMN02745172_00099</name>
</gene>
<dbReference type="AlphaFoldDB" id="A0A1M7Z4L5"/>
<proteinExistence type="predicted"/>
<evidence type="ECO:0000256" key="1">
    <source>
        <dbReference type="PROSITE-ProRule" id="PRU01032"/>
    </source>
</evidence>
<dbReference type="GO" id="GO:0004252">
    <property type="term" value="F:serine-type endopeptidase activity"/>
    <property type="evidence" value="ECO:0007669"/>
    <property type="project" value="UniProtKB-UniRule"/>
</dbReference>
<comment type="cofactor">
    <cofactor evidence="1">
        <name>Ca(2+)</name>
        <dbReference type="ChEBI" id="CHEBI:29108"/>
    </cofactor>
    <text evidence="1">Binds 1 Ca(2+) ion per subunit.</text>
</comment>
<feature type="binding site" evidence="1">
    <location>
        <position position="601"/>
    </location>
    <ligand>
        <name>Ca(2+)</name>
        <dbReference type="ChEBI" id="CHEBI:29108"/>
    </ligand>
</feature>
<dbReference type="PROSITE" id="PS51695">
    <property type="entry name" value="SEDOLISIN"/>
    <property type="match status" value="1"/>
</dbReference>
<dbReference type="GO" id="GO:0008240">
    <property type="term" value="F:tripeptidyl-peptidase activity"/>
    <property type="evidence" value="ECO:0007669"/>
    <property type="project" value="TreeGrafter"/>
</dbReference>
<dbReference type="Pfam" id="PF13448">
    <property type="entry name" value="DUF4114"/>
    <property type="match status" value="1"/>
</dbReference>
<keyword evidence="1" id="KW-0378">Hydrolase</keyword>
<dbReference type="OrthoDB" id="9002785at2"/>
<feature type="active site" description="Charge relay system" evidence="1">
    <location>
        <position position="555"/>
    </location>
</feature>
<reference evidence="3 4" key="1">
    <citation type="submission" date="2016-12" db="EMBL/GenBank/DDBJ databases">
        <authorList>
            <person name="Song W.-J."/>
            <person name="Kurnit D.M."/>
        </authorList>
    </citation>
    <scope>NUCLEOTIDE SEQUENCE [LARGE SCALE GENOMIC DNA]</scope>
    <source>
        <strain evidence="3 4">DSM 19599</strain>
    </source>
</reference>
<keyword evidence="1" id="KW-0720">Serine protease</keyword>
<keyword evidence="1" id="KW-0106">Calcium</keyword>
<dbReference type="InterPro" id="IPR030400">
    <property type="entry name" value="Sedolisin_dom"/>
</dbReference>
<accession>A0A1M7Z4L5</accession>
<dbReference type="InterPro" id="IPR036852">
    <property type="entry name" value="Peptidase_S8/S53_dom_sf"/>
</dbReference>
<feature type="active site" description="Charge relay system" evidence="1">
    <location>
        <position position="293"/>
    </location>
</feature>
<dbReference type="CDD" id="cd04056">
    <property type="entry name" value="Peptidases_S53"/>
    <property type="match status" value="1"/>
</dbReference>
<dbReference type="Gene3D" id="3.40.50.200">
    <property type="entry name" value="Peptidase S8/S53 domain"/>
    <property type="match status" value="1"/>
</dbReference>
<sequence>MSEIAHSSFLDFTGYQLTNVTDVPTAYGYTPSQAFAAPAGSTINVALVLNRASDPSSLLSLDWGDRQKTLASLNASNSLWTTYGTDPTVYNDTKQSLTNAGYTVIGDSAASDGYISSAASRTIWLSLSAAQFGTLFGTPLMAASTDSHAQTDPSKVQLLYWNGNLSLSDQLNSVVSSLWVDEGTSPIAETLLGGSTALNPGSQSVGNGATTSGQVSLFPQDVAALYNFPLANISTQTGTVGLVEPGIGSALPSSSTQTFQQLLDAYRNSAGITTSGSYYTVANAGQTHAQEGERSLDVGVVTAINPSSTFGLYAGAGPNGTVFTAYQGAIWDTGHDLSTISSSWNDDNMPSPDSPFLKAYRELFVDAALRNVTVFTDAFDGGSSNENGTGLASLAATNMSPFNVTVGGTSISTNSAAATDVSLNEIVAAAAAHDLGTLKVLIAGGLTTLPGSDSLSAKLVEAVWNQYYYTPNSDGNGGTLWPTYLENFATSGGVDTTQGIPHYQLDSGIFPTSVNPGAELGRGVPDVSALAGGNMYYITPFGDMAGLDQYGGGTSAATPLWASLTTQIDAIFADQGLPQLGYMNDLLYTAAIVAPGSFNDVMLGNNISTFTYGGNVEASYDGTLYNITPTGHGYYATPGYDLTTGLGSPNGVLLARALSSIAHTQMWFDTPEVLSGHSGDSTLTSTLSQSLLVQPIMSADSTISLNTSGGTTAFNASGSSAYAWTSQFAQQALQSDFTPSLVTMFDGQSQSAPTQISLGANWSLSVGIGGGQSTAPQASLSSPYGFVDYVGASGRDAVEVARPVAVAETAGGADNQDAVVRIRQSGVNDVGLTLYKVDDYSGTINGVAPGAQGYAAAADSRAYHTVTGATMIDGPGFGDYAQTQITGVNAGDLVAMKLSVGDNTYWAFSQANETVNDQNVTHLWNYGLNTWGWEDLYGGGDHDYNDLVVQLDFTSASGHGWLV</sequence>
<dbReference type="Proteomes" id="UP000186406">
    <property type="component" value="Unassembled WGS sequence"/>
</dbReference>
<dbReference type="PANTHER" id="PTHR14218:SF15">
    <property type="entry name" value="TRIPEPTIDYL-PEPTIDASE 1"/>
    <property type="match status" value="1"/>
</dbReference>
<protein>
    <recommendedName>
        <fullName evidence="2">Peptidase S53 domain-containing protein</fullName>
    </recommendedName>
</protein>
<feature type="binding site" evidence="1">
    <location>
        <position position="600"/>
    </location>
    <ligand>
        <name>Ca(2+)</name>
        <dbReference type="ChEBI" id="CHEBI:29108"/>
    </ligand>
</feature>
<dbReference type="SUPFAM" id="SSF52743">
    <property type="entry name" value="Subtilisin-like"/>
    <property type="match status" value="1"/>
</dbReference>
<dbReference type="STRING" id="1123029.SAMN02745172_00099"/>